<dbReference type="PANTHER" id="PTHR33205:SF1">
    <property type="entry name" value="TRANSMEMBRANE PROTEIN"/>
    <property type="match status" value="1"/>
</dbReference>
<dbReference type="PANTHER" id="PTHR33205">
    <property type="entry name" value="TRANSMEMBRANE PROTEIN"/>
    <property type="match status" value="1"/>
</dbReference>
<dbReference type="Proteomes" id="UP000639772">
    <property type="component" value="Chromosome 1"/>
</dbReference>
<protein>
    <submittedName>
        <fullName evidence="1">Uncharacterized protein</fullName>
    </submittedName>
</protein>
<evidence type="ECO:0000313" key="1">
    <source>
        <dbReference type="EMBL" id="KAG0501680.1"/>
    </source>
</evidence>
<dbReference type="EMBL" id="JADCNM010000001">
    <property type="protein sequence ID" value="KAG0501680.1"/>
    <property type="molecule type" value="Genomic_DNA"/>
</dbReference>
<dbReference type="OrthoDB" id="679205at2759"/>
<gene>
    <name evidence="1" type="ORF">HPP92_001752</name>
</gene>
<reference evidence="1 2" key="1">
    <citation type="journal article" date="2020" name="Nat. Food">
        <title>A phased Vanilla planifolia genome enables genetic improvement of flavour and production.</title>
        <authorList>
            <person name="Hasing T."/>
            <person name="Tang H."/>
            <person name="Brym M."/>
            <person name="Khazi F."/>
            <person name="Huang T."/>
            <person name="Chambers A.H."/>
        </authorList>
    </citation>
    <scope>NUCLEOTIDE SEQUENCE [LARGE SCALE GENOMIC DNA]</scope>
    <source>
        <tissue evidence="1">Leaf</tissue>
    </source>
</reference>
<evidence type="ECO:0000313" key="2">
    <source>
        <dbReference type="Proteomes" id="UP000639772"/>
    </source>
</evidence>
<proteinExistence type="predicted"/>
<dbReference type="AlphaFoldDB" id="A0A835RZX2"/>
<organism evidence="1 2">
    <name type="scientific">Vanilla planifolia</name>
    <name type="common">Vanilla</name>
    <dbReference type="NCBI Taxonomy" id="51239"/>
    <lineage>
        <taxon>Eukaryota</taxon>
        <taxon>Viridiplantae</taxon>
        <taxon>Streptophyta</taxon>
        <taxon>Embryophyta</taxon>
        <taxon>Tracheophyta</taxon>
        <taxon>Spermatophyta</taxon>
        <taxon>Magnoliopsida</taxon>
        <taxon>Liliopsida</taxon>
        <taxon>Asparagales</taxon>
        <taxon>Orchidaceae</taxon>
        <taxon>Vanilloideae</taxon>
        <taxon>Vanilleae</taxon>
        <taxon>Vanilla</taxon>
    </lineage>
</organism>
<name>A0A835RZX2_VANPL</name>
<comment type="caution">
    <text evidence="1">The sequence shown here is derived from an EMBL/GenBank/DDBJ whole genome shotgun (WGS) entry which is preliminary data.</text>
</comment>
<accession>A0A835RZX2</accession>
<sequence length="150" mass="16341">MGTPLAITHARYAAMSRLDGASIMTSHEDDFSSDNIHLGSVRHDGLRRPLLELQQTFIIHAFASNRGRITAPYPPDNFKHSLTLFLKPFSSLSPYLFAIDLSQLFSLRRNLPPNLGCIPKQPDSLTAPRVAAGYGPNGALTLPGAPFQGT</sequence>